<organism evidence="14 15">
    <name type="scientific">Paenibacillus baekrokdamisoli</name>
    <dbReference type="NCBI Taxonomy" id="1712516"/>
    <lineage>
        <taxon>Bacteria</taxon>
        <taxon>Bacillati</taxon>
        <taxon>Bacillota</taxon>
        <taxon>Bacilli</taxon>
        <taxon>Bacillales</taxon>
        <taxon>Paenibacillaceae</taxon>
        <taxon>Paenibacillus</taxon>
    </lineage>
</organism>
<feature type="domain" description="DNA polymerase III beta sliding clamp N-terminal" evidence="11">
    <location>
        <begin position="3"/>
        <end position="82"/>
    </location>
</feature>
<dbReference type="InterPro" id="IPR022634">
    <property type="entry name" value="DNA_polIII_beta_N"/>
</dbReference>
<dbReference type="NCBIfam" id="TIGR00663">
    <property type="entry name" value="dnan"/>
    <property type="match status" value="1"/>
</dbReference>
<dbReference type="SUPFAM" id="SSF55979">
    <property type="entry name" value="DNA clamp"/>
    <property type="match status" value="3"/>
</dbReference>
<evidence type="ECO:0000256" key="6">
    <source>
        <dbReference type="ARBA" id="ARBA00022695"/>
    </source>
</evidence>
<evidence type="ECO:0000256" key="1">
    <source>
        <dbReference type="ARBA" id="ARBA00004496"/>
    </source>
</evidence>
<dbReference type="PANTHER" id="PTHR30478">
    <property type="entry name" value="DNA POLYMERASE III SUBUNIT BETA"/>
    <property type="match status" value="1"/>
</dbReference>
<dbReference type="SMART" id="SM00480">
    <property type="entry name" value="POL3Bc"/>
    <property type="match status" value="1"/>
</dbReference>
<evidence type="ECO:0000256" key="3">
    <source>
        <dbReference type="ARBA" id="ARBA00021035"/>
    </source>
</evidence>
<dbReference type="AlphaFoldDB" id="A0A3G9IZP1"/>
<dbReference type="PIRSF" id="PIRSF000804">
    <property type="entry name" value="DNA_pol_III_b"/>
    <property type="match status" value="1"/>
</dbReference>
<evidence type="ECO:0000256" key="4">
    <source>
        <dbReference type="ARBA" id="ARBA00022490"/>
    </source>
</evidence>
<dbReference type="Gene3D" id="3.70.10.10">
    <property type="match status" value="1"/>
</dbReference>
<evidence type="ECO:0000256" key="9">
    <source>
        <dbReference type="ARBA" id="ARBA00023125"/>
    </source>
</evidence>
<dbReference type="KEGG" id="pbk:Back11_50970"/>
<keyword evidence="9" id="KW-0238">DNA-binding</keyword>
<dbReference type="Proteomes" id="UP000275368">
    <property type="component" value="Chromosome"/>
</dbReference>
<protein>
    <recommendedName>
        <fullName evidence="3 10">Beta sliding clamp</fullName>
    </recommendedName>
</protein>
<keyword evidence="15" id="KW-1185">Reference proteome</keyword>
<dbReference type="EMBL" id="AP019308">
    <property type="protein sequence ID" value="BBH23752.1"/>
    <property type="molecule type" value="Genomic_DNA"/>
</dbReference>
<evidence type="ECO:0000256" key="2">
    <source>
        <dbReference type="ARBA" id="ARBA00010752"/>
    </source>
</evidence>
<sequence length="334" mass="37012">MTLQTGSLDLMLQYELPAEEEHVIIHESGTIVVPAKYFIDIIRNSQDGIVTVEAKEGSLVVIRSGNAVYRLSSMNAEEFPQMVQVRQPDIKGLPNELLRAFIQQVSFARSTSEMRPVLTGVRCQFNEGHMQLLATDGIRLASRRTNDEDAFYPNPLTIIVPGKNLLQYAKLLNDMEAATDITIVDNKILLRTQNFTMQSLLIDGTYPYVDKLTSESFITVMTVDSAGFLHALERVSLLAGESSLVRMHIQSNGSIELLSQTAEIGDVVEEVPIKELLGDELTVYFNAAYMSEILRAADCAGLTLSFSGPCKPIIIRPLDDAASLYILTPIRSRL</sequence>
<evidence type="ECO:0000256" key="10">
    <source>
        <dbReference type="PIRNR" id="PIRNR000804"/>
    </source>
</evidence>
<keyword evidence="5 10" id="KW-0808">Transferase</keyword>
<dbReference type="Pfam" id="PF00712">
    <property type="entry name" value="DNA_pol3_beta"/>
    <property type="match status" value="1"/>
</dbReference>
<keyword evidence="6 10" id="KW-0548">Nucleotidyltransferase</keyword>
<dbReference type="GO" id="GO:0008408">
    <property type="term" value="F:3'-5' exonuclease activity"/>
    <property type="evidence" value="ECO:0007669"/>
    <property type="project" value="InterPro"/>
</dbReference>
<proteinExistence type="inferred from homology"/>
<dbReference type="GO" id="GO:0003887">
    <property type="term" value="F:DNA-directed DNA polymerase activity"/>
    <property type="evidence" value="ECO:0007669"/>
    <property type="project" value="UniProtKB-UniRule"/>
</dbReference>
<keyword evidence="4 10" id="KW-0963">Cytoplasm</keyword>
<dbReference type="InterPro" id="IPR001001">
    <property type="entry name" value="DNA_polIII_beta"/>
</dbReference>
<evidence type="ECO:0000256" key="8">
    <source>
        <dbReference type="ARBA" id="ARBA00022932"/>
    </source>
</evidence>
<feature type="domain" description="DNA polymerase III beta sliding clamp C-terminal" evidence="13">
    <location>
        <begin position="219"/>
        <end position="331"/>
    </location>
</feature>
<dbReference type="GO" id="GO:0009360">
    <property type="term" value="C:DNA polymerase III complex"/>
    <property type="evidence" value="ECO:0007669"/>
    <property type="project" value="InterPro"/>
</dbReference>
<evidence type="ECO:0000313" key="15">
    <source>
        <dbReference type="Proteomes" id="UP000275368"/>
    </source>
</evidence>
<keyword evidence="7 10" id="KW-0235">DNA replication</keyword>
<evidence type="ECO:0000256" key="5">
    <source>
        <dbReference type="ARBA" id="ARBA00022679"/>
    </source>
</evidence>
<name>A0A3G9IZP1_9BACL</name>
<keyword evidence="8 10" id="KW-0239">DNA-directed DNA polymerase</keyword>
<comment type="subunit">
    <text evidence="10">Forms a ring-shaped head-to-tail homodimer around DNA.</text>
</comment>
<dbReference type="Gene3D" id="3.10.150.10">
    <property type="entry name" value="DNA Polymerase III, subunit A, domain 2"/>
    <property type="match status" value="1"/>
</dbReference>
<comment type="function">
    <text evidence="10">Confers DNA tethering and processivity to DNA polymerases and other proteins. Acts as a clamp, forming a ring around DNA (a reaction catalyzed by the clamp-loading complex) which diffuses in an ATP-independent manner freely and bidirectionally along dsDNA. Initially characterized for its ability to contact the catalytic subunit of DNA polymerase III (Pol III), a complex, multichain enzyme responsible for most of the replicative synthesis in bacteria; Pol III exhibits 3'-5' exonuclease proofreading activity. The beta chain is required for initiation of replication as well as for processivity of DNA replication.</text>
</comment>
<dbReference type="CDD" id="cd00140">
    <property type="entry name" value="beta_clamp"/>
    <property type="match status" value="1"/>
</dbReference>
<dbReference type="PANTHER" id="PTHR30478:SF0">
    <property type="entry name" value="BETA SLIDING CLAMP"/>
    <property type="match status" value="1"/>
</dbReference>
<dbReference type="GO" id="GO:0006271">
    <property type="term" value="P:DNA strand elongation involved in DNA replication"/>
    <property type="evidence" value="ECO:0007669"/>
    <property type="project" value="TreeGrafter"/>
</dbReference>
<dbReference type="GO" id="GO:0003677">
    <property type="term" value="F:DNA binding"/>
    <property type="evidence" value="ECO:0007669"/>
    <property type="project" value="UniProtKB-UniRule"/>
</dbReference>
<dbReference type="Pfam" id="PF02768">
    <property type="entry name" value="DNA_pol3_beta_3"/>
    <property type="match status" value="1"/>
</dbReference>
<dbReference type="InterPro" id="IPR046938">
    <property type="entry name" value="DNA_clamp_sf"/>
</dbReference>
<evidence type="ECO:0000259" key="13">
    <source>
        <dbReference type="Pfam" id="PF02768"/>
    </source>
</evidence>
<accession>A0A3G9IZP1</accession>
<feature type="domain" description="DNA polymerase III beta sliding clamp central" evidence="12">
    <location>
        <begin position="93"/>
        <end position="207"/>
    </location>
</feature>
<dbReference type="InterPro" id="IPR022635">
    <property type="entry name" value="DNA_polIII_beta_C"/>
</dbReference>
<evidence type="ECO:0000259" key="12">
    <source>
        <dbReference type="Pfam" id="PF02767"/>
    </source>
</evidence>
<gene>
    <name evidence="14" type="primary">dnaN_2</name>
    <name evidence="14" type="ORF">Back11_50970</name>
</gene>
<evidence type="ECO:0000256" key="7">
    <source>
        <dbReference type="ARBA" id="ARBA00022705"/>
    </source>
</evidence>
<comment type="subcellular location">
    <subcellularLocation>
        <location evidence="1 10">Cytoplasm</location>
    </subcellularLocation>
</comment>
<dbReference type="Pfam" id="PF02767">
    <property type="entry name" value="DNA_pol3_beta_2"/>
    <property type="match status" value="1"/>
</dbReference>
<reference evidence="14 15" key="1">
    <citation type="submission" date="2018-11" db="EMBL/GenBank/DDBJ databases">
        <title>Complete genome sequence of Paenibacillus baekrokdamisoli strain KCTC 33723.</title>
        <authorList>
            <person name="Kang S.W."/>
            <person name="Lee K.C."/>
            <person name="Kim K.K."/>
            <person name="Kim J.S."/>
            <person name="Kim D.S."/>
            <person name="Ko S.H."/>
            <person name="Yang S.H."/>
            <person name="Lee J.S."/>
        </authorList>
    </citation>
    <scope>NUCLEOTIDE SEQUENCE [LARGE SCALE GENOMIC DNA]</scope>
    <source>
        <strain evidence="14 15">KCTC 33723</strain>
    </source>
</reference>
<dbReference type="GO" id="GO:0005737">
    <property type="term" value="C:cytoplasm"/>
    <property type="evidence" value="ECO:0007669"/>
    <property type="project" value="UniProtKB-SubCell"/>
</dbReference>
<comment type="similarity">
    <text evidence="2 10">Belongs to the beta sliding clamp family.</text>
</comment>
<dbReference type="InterPro" id="IPR022637">
    <property type="entry name" value="DNA_polIII_beta_cen"/>
</dbReference>
<evidence type="ECO:0000259" key="11">
    <source>
        <dbReference type="Pfam" id="PF00712"/>
    </source>
</evidence>
<evidence type="ECO:0000313" key="14">
    <source>
        <dbReference type="EMBL" id="BBH23752.1"/>
    </source>
</evidence>